<reference evidence="5" key="1">
    <citation type="journal article" date="2020" name="J. Eukaryot. Microbiol.">
        <title>De novo Sequencing, Assembly and Annotation of the Transcriptome for the Free-Living Testate Amoeba Arcella intermedia.</title>
        <authorList>
            <person name="Ribeiro G.M."/>
            <person name="Porfirio-Sousa A.L."/>
            <person name="Maurer-Alcala X.X."/>
            <person name="Katz L.A."/>
            <person name="Lahr D.J.G."/>
        </authorList>
    </citation>
    <scope>NUCLEOTIDE SEQUENCE</scope>
</reference>
<evidence type="ECO:0000256" key="2">
    <source>
        <dbReference type="ARBA" id="ARBA00022741"/>
    </source>
</evidence>
<evidence type="ECO:0000256" key="3">
    <source>
        <dbReference type="ARBA" id="ARBA00022840"/>
    </source>
</evidence>
<keyword evidence="3" id="KW-0067">ATP-binding</keyword>
<accession>A0A6B2L9H6</accession>
<dbReference type="SMART" id="SM00220">
    <property type="entry name" value="S_TKc"/>
    <property type="match status" value="1"/>
</dbReference>
<evidence type="ECO:0000256" key="1">
    <source>
        <dbReference type="ARBA" id="ARBA00008874"/>
    </source>
</evidence>
<name>A0A6B2L9H6_9EUKA</name>
<dbReference type="Gene3D" id="1.10.510.10">
    <property type="entry name" value="Transferase(Phosphotransferase) domain 1"/>
    <property type="match status" value="1"/>
</dbReference>
<dbReference type="EMBL" id="GIBP01004488">
    <property type="protein sequence ID" value="NDV33457.1"/>
    <property type="molecule type" value="Transcribed_RNA"/>
</dbReference>
<dbReference type="AlphaFoldDB" id="A0A6B2L9H6"/>
<evidence type="ECO:0000259" key="4">
    <source>
        <dbReference type="PROSITE" id="PS50011"/>
    </source>
</evidence>
<dbReference type="PROSITE" id="PS50011">
    <property type="entry name" value="PROTEIN_KINASE_DOM"/>
    <property type="match status" value="1"/>
</dbReference>
<dbReference type="Pfam" id="PF00069">
    <property type="entry name" value="Pkinase"/>
    <property type="match status" value="1"/>
</dbReference>
<dbReference type="InterPro" id="IPR000719">
    <property type="entry name" value="Prot_kinase_dom"/>
</dbReference>
<dbReference type="SUPFAM" id="SSF56112">
    <property type="entry name" value="Protein kinase-like (PK-like)"/>
    <property type="match status" value="1"/>
</dbReference>
<feature type="domain" description="Protein kinase" evidence="4">
    <location>
        <begin position="33"/>
        <end position="316"/>
    </location>
</feature>
<protein>
    <recommendedName>
        <fullName evidence="4">Protein kinase domain-containing protein</fullName>
    </recommendedName>
</protein>
<dbReference type="InterPro" id="IPR008271">
    <property type="entry name" value="Ser/Thr_kinase_AS"/>
</dbReference>
<dbReference type="PANTHER" id="PTHR45832">
    <property type="entry name" value="SERINE/THREONINE-PROTEIN KINASE SAMKA-RELATED-RELATED"/>
    <property type="match status" value="1"/>
</dbReference>
<organism evidence="5">
    <name type="scientific">Arcella intermedia</name>
    <dbReference type="NCBI Taxonomy" id="1963864"/>
    <lineage>
        <taxon>Eukaryota</taxon>
        <taxon>Amoebozoa</taxon>
        <taxon>Tubulinea</taxon>
        <taxon>Elardia</taxon>
        <taxon>Arcellinida</taxon>
        <taxon>Sphaerothecina</taxon>
        <taxon>Arcellidae</taxon>
        <taxon>Arcella</taxon>
    </lineage>
</organism>
<dbReference type="InterPro" id="IPR011009">
    <property type="entry name" value="Kinase-like_dom_sf"/>
</dbReference>
<comment type="similarity">
    <text evidence="1">Belongs to the protein kinase superfamily. STE Ser/Thr protein kinase family. STE20 subfamily.</text>
</comment>
<dbReference type="PROSITE" id="PS00108">
    <property type="entry name" value="PROTEIN_KINASE_ST"/>
    <property type="match status" value="1"/>
</dbReference>
<dbReference type="InterPro" id="IPR051931">
    <property type="entry name" value="PAK3-like"/>
</dbReference>
<proteinExistence type="inferred from homology"/>
<sequence length="338" mass="38942">MEHEEHHISKLALYNIQFFCFCLQNCKQKDELQTVDDLLDRGNPVNIFENRQRLKNEPGSILKATVTGTGQRVAIKVFDLTDEDISWEYIRNEISIMRQIKTHPNITKIFGAYRADRDTVWMVMEWMDCSLLNVVGTIFGDENKPPFPGLDGFTEPEIAKVIFEVLKGLKAMHTLGYMHRDIKSENILVNASGDIKIADFGFTVQLTKDRPKRSSTVGSPYWMAPELIQRHEYNLAVDIWSLGVMLIELMEGDPPYLADENIDPDEVTKLILDVGLPPPKNKEKWSPELLSFLDTCLIRSPKLRPDSTVMLKHPFIYKSCSRNELIRLFNQLKLFKPK</sequence>
<keyword evidence="2" id="KW-0547">Nucleotide-binding</keyword>
<evidence type="ECO:0000313" key="5">
    <source>
        <dbReference type="EMBL" id="NDV33457.1"/>
    </source>
</evidence>
<dbReference type="PANTHER" id="PTHR45832:SF22">
    <property type="entry name" value="SERINE_THREONINE-PROTEIN KINASE SAMKA-RELATED"/>
    <property type="match status" value="1"/>
</dbReference>
<dbReference type="GO" id="GO:0005524">
    <property type="term" value="F:ATP binding"/>
    <property type="evidence" value="ECO:0007669"/>
    <property type="project" value="UniProtKB-KW"/>
</dbReference>
<dbReference type="GO" id="GO:0004672">
    <property type="term" value="F:protein kinase activity"/>
    <property type="evidence" value="ECO:0007669"/>
    <property type="project" value="InterPro"/>
</dbReference>